<dbReference type="GO" id="GO:0000287">
    <property type="term" value="F:magnesium ion binding"/>
    <property type="evidence" value="ECO:0007669"/>
    <property type="project" value="UniProtKB-UniRule"/>
</dbReference>
<evidence type="ECO:0000256" key="3">
    <source>
        <dbReference type="ARBA" id="ARBA00022741"/>
    </source>
</evidence>
<dbReference type="PANTHER" id="PTHR21087:SF16">
    <property type="entry name" value="SHIKIMATE KINASE 1, CHLOROPLASTIC"/>
    <property type="match status" value="1"/>
</dbReference>
<dbReference type="GO" id="GO:0005829">
    <property type="term" value="C:cytosol"/>
    <property type="evidence" value="ECO:0007669"/>
    <property type="project" value="TreeGrafter"/>
</dbReference>
<feature type="binding site" evidence="7">
    <location>
        <position position="120"/>
    </location>
    <ligand>
        <name>ATP</name>
        <dbReference type="ChEBI" id="CHEBI:30616"/>
    </ligand>
</feature>
<keyword evidence="3 7" id="KW-0547">Nucleotide-binding</keyword>
<evidence type="ECO:0000256" key="7">
    <source>
        <dbReference type="HAMAP-Rule" id="MF_00109"/>
    </source>
</evidence>
<comment type="similarity">
    <text evidence="7">Belongs to the shikimate kinase family.</text>
</comment>
<comment type="caution">
    <text evidence="8">The sequence shown here is derived from an EMBL/GenBank/DDBJ whole genome shotgun (WGS) entry which is preliminary data.</text>
</comment>
<protein>
    <recommendedName>
        <fullName evidence="7">Shikimate kinase</fullName>
        <shortName evidence="7">SK</shortName>
        <ecNumber evidence="7">2.7.1.71</ecNumber>
    </recommendedName>
</protein>
<feature type="binding site" evidence="7">
    <location>
        <position position="81"/>
    </location>
    <ligand>
        <name>substrate</name>
    </ligand>
</feature>
<comment type="cofactor">
    <cofactor evidence="7">
        <name>Mg(2+)</name>
        <dbReference type="ChEBI" id="CHEBI:18420"/>
    </cofactor>
    <text evidence="7">Binds 1 Mg(2+) ion per subunit.</text>
</comment>
<feature type="binding site" evidence="7">
    <location>
        <position position="59"/>
    </location>
    <ligand>
        <name>substrate</name>
    </ligand>
</feature>
<dbReference type="InterPro" id="IPR027417">
    <property type="entry name" value="P-loop_NTPase"/>
</dbReference>
<dbReference type="GO" id="GO:0005524">
    <property type="term" value="F:ATP binding"/>
    <property type="evidence" value="ECO:0007669"/>
    <property type="project" value="UniProtKB-UniRule"/>
</dbReference>
<evidence type="ECO:0000256" key="5">
    <source>
        <dbReference type="ARBA" id="ARBA00022840"/>
    </source>
</evidence>
<dbReference type="GO" id="GO:0009423">
    <property type="term" value="P:chorismate biosynthetic process"/>
    <property type="evidence" value="ECO:0007669"/>
    <property type="project" value="UniProtKB-UniRule"/>
</dbReference>
<evidence type="ECO:0000256" key="1">
    <source>
        <dbReference type="ARBA" id="ARBA00022605"/>
    </source>
</evidence>
<keyword evidence="7" id="KW-0963">Cytoplasm</keyword>
<dbReference type="GO" id="GO:0008652">
    <property type="term" value="P:amino acid biosynthetic process"/>
    <property type="evidence" value="ECO:0007669"/>
    <property type="project" value="UniProtKB-KW"/>
</dbReference>
<evidence type="ECO:0000313" key="9">
    <source>
        <dbReference type="Proteomes" id="UP000679220"/>
    </source>
</evidence>
<dbReference type="NCBIfam" id="NF010555">
    <property type="entry name" value="PRK13949.1"/>
    <property type="match status" value="1"/>
</dbReference>
<dbReference type="Pfam" id="PF01202">
    <property type="entry name" value="SKI"/>
    <property type="match status" value="1"/>
</dbReference>
<keyword evidence="7" id="KW-0479">Metal-binding</keyword>
<evidence type="ECO:0000256" key="4">
    <source>
        <dbReference type="ARBA" id="ARBA00022777"/>
    </source>
</evidence>
<evidence type="ECO:0000256" key="2">
    <source>
        <dbReference type="ARBA" id="ARBA00022679"/>
    </source>
</evidence>
<dbReference type="PANTHER" id="PTHR21087">
    <property type="entry name" value="SHIKIMATE KINASE"/>
    <property type="match status" value="1"/>
</dbReference>
<dbReference type="EC" id="2.7.1.71" evidence="7"/>
<dbReference type="HAMAP" id="MF_00109">
    <property type="entry name" value="Shikimate_kinase"/>
    <property type="match status" value="1"/>
</dbReference>
<evidence type="ECO:0000256" key="6">
    <source>
        <dbReference type="ARBA" id="ARBA00023141"/>
    </source>
</evidence>
<keyword evidence="2 7" id="KW-0808">Transferase</keyword>
<sequence>MVIKRIYLVGFMGSGKSTLGKRLRTEIGWDFLDLDDYFEERYQITIKQYFAEFGEDAFRLAEKELLLDVSQKERIIIATGGGAPCYFNNMQVMNDTGLTIYIKLSVETLAGRLCSARQVRPLVAGKSGTELHQYIEEKLQERDGFYNQAKVIADGEVLGVDGFVRIIKASGELM</sequence>
<organism evidence="8 9">
    <name type="scientific">Carboxylicivirga sediminis</name>
    <dbReference type="NCBI Taxonomy" id="2006564"/>
    <lineage>
        <taxon>Bacteria</taxon>
        <taxon>Pseudomonadati</taxon>
        <taxon>Bacteroidota</taxon>
        <taxon>Bacteroidia</taxon>
        <taxon>Marinilabiliales</taxon>
        <taxon>Marinilabiliaceae</taxon>
        <taxon>Carboxylicivirga</taxon>
    </lineage>
</organism>
<dbReference type="PRINTS" id="PR01100">
    <property type="entry name" value="SHIKIMTKNASE"/>
</dbReference>
<reference evidence="8" key="2">
    <citation type="submission" date="2021-04" db="EMBL/GenBank/DDBJ databases">
        <authorList>
            <person name="Zhang T."/>
            <person name="Zhang Y."/>
            <person name="Lu D."/>
            <person name="Zuo D."/>
            <person name="Du Z."/>
        </authorList>
    </citation>
    <scope>NUCLEOTIDE SEQUENCE</scope>
    <source>
        <strain evidence="8">JR1</strain>
    </source>
</reference>
<dbReference type="CDD" id="cd00464">
    <property type="entry name" value="SK"/>
    <property type="match status" value="1"/>
</dbReference>
<dbReference type="InterPro" id="IPR031322">
    <property type="entry name" value="Shikimate/glucono_kinase"/>
</dbReference>
<feature type="binding site" evidence="7">
    <location>
        <begin position="13"/>
        <end position="18"/>
    </location>
    <ligand>
        <name>ATP</name>
        <dbReference type="ChEBI" id="CHEBI:30616"/>
    </ligand>
</feature>
<dbReference type="SUPFAM" id="SSF52540">
    <property type="entry name" value="P-loop containing nucleoside triphosphate hydrolases"/>
    <property type="match status" value="1"/>
</dbReference>
<comment type="subunit">
    <text evidence="7">Monomer.</text>
</comment>
<dbReference type="Gene3D" id="3.40.50.300">
    <property type="entry name" value="P-loop containing nucleotide triphosphate hydrolases"/>
    <property type="match status" value="1"/>
</dbReference>
<name>A0A941J0Q9_9BACT</name>
<keyword evidence="6 7" id="KW-0057">Aromatic amino acid biosynthesis</keyword>
<comment type="pathway">
    <text evidence="7">Metabolic intermediate biosynthesis; chorismate biosynthesis; chorismate from D-erythrose 4-phosphate and phosphoenolpyruvate: step 5/7.</text>
</comment>
<reference evidence="8" key="1">
    <citation type="journal article" date="2018" name="Int. J. Syst. Evol. Microbiol.">
        <title>Carboxylicivirga sediminis sp. nov., isolated from coastal sediment.</title>
        <authorList>
            <person name="Wang F.Q."/>
            <person name="Ren L.H."/>
            <person name="Zou R.J."/>
            <person name="Sun Y.Z."/>
            <person name="Liu X.J."/>
            <person name="Jiang F."/>
            <person name="Liu L.J."/>
        </authorList>
    </citation>
    <scope>NUCLEOTIDE SEQUENCE</scope>
    <source>
        <strain evidence="8">JR1</strain>
    </source>
</reference>
<dbReference type="RefSeq" id="WP_212193193.1">
    <property type="nucleotide sequence ID" value="NZ_JAGTAR010000052.1"/>
</dbReference>
<dbReference type="InterPro" id="IPR000623">
    <property type="entry name" value="Shikimate_kinase/TSH1"/>
</dbReference>
<gene>
    <name evidence="7" type="primary">aroK</name>
    <name evidence="8" type="ORF">KDU71_21540</name>
</gene>
<comment type="caution">
    <text evidence="7">Lacks conserved residue(s) required for the propagation of feature annotation.</text>
</comment>
<comment type="function">
    <text evidence="7">Catalyzes the specific phosphorylation of the 3-hydroxyl group of shikimic acid using ATP as a cosubstrate.</text>
</comment>
<proteinExistence type="inferred from homology"/>
<dbReference type="AlphaFoldDB" id="A0A941J0Q9"/>
<keyword evidence="1 7" id="KW-0028">Amino-acid biosynthesis</keyword>
<comment type="catalytic activity">
    <reaction evidence="7">
        <text>shikimate + ATP = 3-phosphoshikimate + ADP + H(+)</text>
        <dbReference type="Rhea" id="RHEA:13121"/>
        <dbReference type="ChEBI" id="CHEBI:15378"/>
        <dbReference type="ChEBI" id="CHEBI:30616"/>
        <dbReference type="ChEBI" id="CHEBI:36208"/>
        <dbReference type="ChEBI" id="CHEBI:145989"/>
        <dbReference type="ChEBI" id="CHEBI:456216"/>
        <dbReference type="EC" id="2.7.1.71"/>
    </reaction>
</comment>
<feature type="binding site" evidence="7">
    <location>
        <position position="35"/>
    </location>
    <ligand>
        <name>substrate</name>
    </ligand>
</feature>
<feature type="binding site" evidence="7">
    <location>
        <position position="142"/>
    </location>
    <ligand>
        <name>substrate</name>
    </ligand>
</feature>
<evidence type="ECO:0000313" key="8">
    <source>
        <dbReference type="EMBL" id="MBR8538169.1"/>
    </source>
</evidence>
<dbReference type="GO" id="GO:0009073">
    <property type="term" value="P:aromatic amino acid family biosynthetic process"/>
    <property type="evidence" value="ECO:0007669"/>
    <property type="project" value="UniProtKB-KW"/>
</dbReference>
<accession>A0A941J0Q9</accession>
<dbReference type="GO" id="GO:0004765">
    <property type="term" value="F:shikimate kinase activity"/>
    <property type="evidence" value="ECO:0007669"/>
    <property type="project" value="UniProtKB-UniRule"/>
</dbReference>
<comment type="subcellular location">
    <subcellularLocation>
        <location evidence="7">Cytoplasm</location>
    </subcellularLocation>
</comment>
<dbReference type="Proteomes" id="UP000679220">
    <property type="component" value="Unassembled WGS sequence"/>
</dbReference>
<keyword evidence="9" id="KW-1185">Reference proteome</keyword>
<keyword evidence="7" id="KW-0460">Magnesium</keyword>
<keyword evidence="4 7" id="KW-0418">Kinase</keyword>
<feature type="binding site" evidence="7">
    <location>
        <position position="17"/>
    </location>
    <ligand>
        <name>Mg(2+)</name>
        <dbReference type="ChEBI" id="CHEBI:18420"/>
    </ligand>
</feature>
<dbReference type="EMBL" id="JAGTAR010000052">
    <property type="protein sequence ID" value="MBR8538169.1"/>
    <property type="molecule type" value="Genomic_DNA"/>
</dbReference>
<keyword evidence="5 7" id="KW-0067">ATP-binding</keyword>